<name>A0ABU9Y1F4_9SPHN</name>
<feature type="transmembrane region" description="Helical" evidence="1">
    <location>
        <begin position="115"/>
        <end position="138"/>
    </location>
</feature>
<evidence type="ECO:0000313" key="2">
    <source>
        <dbReference type="EMBL" id="MEN2789628.1"/>
    </source>
</evidence>
<feature type="transmembrane region" description="Helical" evidence="1">
    <location>
        <begin position="52"/>
        <end position="71"/>
    </location>
</feature>
<organism evidence="2 3">
    <name type="scientific">Sphingomonas oligophenolica</name>
    <dbReference type="NCBI Taxonomy" id="301154"/>
    <lineage>
        <taxon>Bacteria</taxon>
        <taxon>Pseudomonadati</taxon>
        <taxon>Pseudomonadota</taxon>
        <taxon>Alphaproteobacteria</taxon>
        <taxon>Sphingomonadales</taxon>
        <taxon>Sphingomonadaceae</taxon>
        <taxon>Sphingomonas</taxon>
    </lineage>
</organism>
<keyword evidence="1" id="KW-0472">Membrane</keyword>
<proteinExistence type="predicted"/>
<dbReference type="RefSeq" id="WP_343889595.1">
    <property type="nucleotide sequence ID" value="NZ_BAAAEH010000022.1"/>
</dbReference>
<reference evidence="2 3" key="1">
    <citation type="submission" date="2024-05" db="EMBL/GenBank/DDBJ databases">
        <authorList>
            <person name="Liu Q."/>
            <person name="Xin Y.-H."/>
        </authorList>
    </citation>
    <scope>NUCLEOTIDE SEQUENCE [LARGE SCALE GENOMIC DNA]</scope>
    <source>
        <strain evidence="2 3">CGMCC 1.10181</strain>
    </source>
</reference>
<keyword evidence="1" id="KW-1133">Transmembrane helix</keyword>
<evidence type="ECO:0000313" key="3">
    <source>
        <dbReference type="Proteomes" id="UP001419910"/>
    </source>
</evidence>
<dbReference type="Proteomes" id="UP001419910">
    <property type="component" value="Unassembled WGS sequence"/>
</dbReference>
<gene>
    <name evidence="2" type="ORF">ABC974_08325</name>
</gene>
<sequence>MNPSSTDAAEALAAMHASQARLAAAANCPPERHLAFGALLGNLVATPALPTTWTLVAEGFILVGIVLVVRWDRRRTGMFINGYRSGRTRPVTFGMLAVFLILYSASTWLSRGLGIHWAPLALGAVAAAVGYYASVLWARIFKREMELGA</sequence>
<protein>
    <submittedName>
        <fullName evidence="2">Uncharacterized protein</fullName>
    </submittedName>
</protein>
<comment type="caution">
    <text evidence="2">The sequence shown here is derived from an EMBL/GenBank/DDBJ whole genome shotgun (WGS) entry which is preliminary data.</text>
</comment>
<keyword evidence="3" id="KW-1185">Reference proteome</keyword>
<dbReference type="EMBL" id="JBDIME010000005">
    <property type="protein sequence ID" value="MEN2789628.1"/>
    <property type="molecule type" value="Genomic_DNA"/>
</dbReference>
<evidence type="ECO:0000256" key="1">
    <source>
        <dbReference type="SAM" id="Phobius"/>
    </source>
</evidence>
<keyword evidence="1" id="KW-0812">Transmembrane</keyword>
<feature type="transmembrane region" description="Helical" evidence="1">
    <location>
        <begin position="91"/>
        <end position="109"/>
    </location>
</feature>
<accession>A0ABU9Y1F4</accession>